<dbReference type="Pfam" id="PF25788">
    <property type="entry name" value="Ig_Rha78A_N"/>
    <property type="match status" value="1"/>
</dbReference>
<dbReference type="Gene3D" id="2.60.420.10">
    <property type="entry name" value="Maltose phosphorylase, domain 3"/>
    <property type="match status" value="1"/>
</dbReference>
<dbReference type="Pfam" id="PF05592">
    <property type="entry name" value="Bac_rhamnosid"/>
    <property type="match status" value="1"/>
</dbReference>
<keyword evidence="9" id="KW-1185">Reference proteome</keyword>
<dbReference type="InterPro" id="IPR008928">
    <property type="entry name" value="6-hairpin_glycosidase_sf"/>
</dbReference>
<dbReference type="EC" id="3.2.1.40" evidence="2"/>
<comment type="catalytic activity">
    <reaction evidence="1">
        <text>Hydrolysis of terminal non-reducing alpha-L-rhamnose residues in alpha-L-rhamnosides.</text>
        <dbReference type="EC" id="3.2.1.40"/>
    </reaction>
</comment>
<evidence type="ECO:0000259" key="5">
    <source>
        <dbReference type="Pfam" id="PF08531"/>
    </source>
</evidence>
<dbReference type="PIRSF" id="PIRSF010631">
    <property type="entry name" value="A-rhamnsds"/>
    <property type="match status" value="1"/>
</dbReference>
<evidence type="ECO:0000259" key="6">
    <source>
        <dbReference type="Pfam" id="PF17389"/>
    </source>
</evidence>
<evidence type="ECO:0000256" key="3">
    <source>
        <dbReference type="ARBA" id="ARBA00022801"/>
    </source>
</evidence>
<evidence type="ECO:0000313" key="8">
    <source>
        <dbReference type="EMBL" id="MFC4676748.1"/>
    </source>
</evidence>
<evidence type="ECO:0000259" key="7">
    <source>
        <dbReference type="Pfam" id="PF17390"/>
    </source>
</evidence>
<dbReference type="Proteomes" id="UP001596023">
    <property type="component" value="Unassembled WGS sequence"/>
</dbReference>
<feature type="domain" description="Bacterial alpha-L-rhamnosidase N-terminal" evidence="5">
    <location>
        <begin position="172"/>
        <end position="355"/>
    </location>
</feature>
<dbReference type="RefSeq" id="WP_380001279.1">
    <property type="nucleotide sequence ID" value="NZ_JBHSGN010000156.1"/>
</dbReference>
<dbReference type="InterPro" id="IPR013783">
    <property type="entry name" value="Ig-like_fold"/>
</dbReference>
<evidence type="ECO:0000259" key="4">
    <source>
        <dbReference type="Pfam" id="PF05592"/>
    </source>
</evidence>
<dbReference type="InterPro" id="IPR012341">
    <property type="entry name" value="6hp_glycosidase-like_sf"/>
</dbReference>
<dbReference type="GO" id="GO:0016787">
    <property type="term" value="F:hydrolase activity"/>
    <property type="evidence" value="ECO:0007669"/>
    <property type="project" value="UniProtKB-KW"/>
</dbReference>
<dbReference type="Pfam" id="PF08531">
    <property type="entry name" value="Bac_rhamnosid_N"/>
    <property type="match status" value="1"/>
</dbReference>
<dbReference type="PANTHER" id="PTHR33307:SF6">
    <property type="entry name" value="ALPHA-RHAMNOSIDASE (EUROFUNG)-RELATED"/>
    <property type="match status" value="1"/>
</dbReference>
<evidence type="ECO:0000313" key="9">
    <source>
        <dbReference type="Proteomes" id="UP001596023"/>
    </source>
</evidence>
<reference evidence="9" key="1">
    <citation type="journal article" date="2019" name="Int. J. Syst. Evol. Microbiol.">
        <title>The Global Catalogue of Microorganisms (GCM) 10K type strain sequencing project: providing services to taxonomists for standard genome sequencing and annotation.</title>
        <authorList>
            <consortium name="The Broad Institute Genomics Platform"/>
            <consortium name="The Broad Institute Genome Sequencing Center for Infectious Disease"/>
            <person name="Wu L."/>
            <person name="Ma J."/>
        </authorList>
    </citation>
    <scope>NUCLEOTIDE SEQUENCE [LARGE SCALE GENOMIC DNA]</scope>
    <source>
        <strain evidence="9">CCUG 66188</strain>
    </source>
</reference>
<accession>A0ABV9L4N6</accession>
<dbReference type="InterPro" id="IPR016007">
    <property type="entry name" value="Alpha_rhamnosid"/>
</dbReference>
<dbReference type="Pfam" id="PF17389">
    <property type="entry name" value="Bac_rhamnosid6H"/>
    <property type="match status" value="1"/>
</dbReference>
<feature type="domain" description="Alpha-L-rhamnosidase C-terminal" evidence="7">
    <location>
        <begin position="798"/>
        <end position="872"/>
    </location>
</feature>
<dbReference type="Gene3D" id="2.60.120.260">
    <property type="entry name" value="Galactose-binding domain-like"/>
    <property type="match status" value="2"/>
</dbReference>
<protein>
    <recommendedName>
        <fullName evidence="2">alpha-L-rhamnosidase</fullName>
        <ecNumber evidence="2">3.2.1.40</ecNumber>
    </recommendedName>
</protein>
<evidence type="ECO:0000256" key="2">
    <source>
        <dbReference type="ARBA" id="ARBA00012652"/>
    </source>
</evidence>
<name>A0ABV9L4N6_9BACT</name>
<dbReference type="PROSITE" id="PS51257">
    <property type="entry name" value="PROKAR_LIPOPROTEIN"/>
    <property type="match status" value="1"/>
</dbReference>
<proteinExistence type="predicted"/>
<dbReference type="EMBL" id="JBHSGN010000156">
    <property type="protein sequence ID" value="MFC4676748.1"/>
    <property type="molecule type" value="Genomic_DNA"/>
</dbReference>
<dbReference type="InterPro" id="IPR035398">
    <property type="entry name" value="Bac_rhamnosid_C"/>
</dbReference>
<dbReference type="Pfam" id="PF17390">
    <property type="entry name" value="Bac_rhamnosid_C"/>
    <property type="match status" value="1"/>
</dbReference>
<organism evidence="8 9">
    <name type="scientific">Dysgonomonas termitidis</name>
    <dbReference type="NCBI Taxonomy" id="1516126"/>
    <lineage>
        <taxon>Bacteria</taxon>
        <taxon>Pseudomonadati</taxon>
        <taxon>Bacteroidota</taxon>
        <taxon>Bacteroidia</taxon>
        <taxon>Bacteroidales</taxon>
        <taxon>Dysgonomonadaceae</taxon>
        <taxon>Dysgonomonas</taxon>
    </lineage>
</organism>
<feature type="domain" description="Alpha-L-rhamnosidase six-hairpin glycosidase" evidence="6">
    <location>
        <begin position="460"/>
        <end position="795"/>
    </location>
</feature>
<dbReference type="InterPro" id="IPR008902">
    <property type="entry name" value="Rhamnosid_concanavalin"/>
</dbReference>
<comment type="caution">
    <text evidence="8">The sequence shown here is derived from an EMBL/GenBank/DDBJ whole genome shotgun (WGS) entry which is preliminary data.</text>
</comment>
<dbReference type="SUPFAM" id="SSF48208">
    <property type="entry name" value="Six-hairpin glycosidases"/>
    <property type="match status" value="1"/>
</dbReference>
<sequence>MKKNRKNILIILFVVIFTACEKKDILVENLLCDYMEEPLSIESVTPLLKWQLSSDKRAKSQSAYRILVSSDISLLEKDQSDYWDSGKVQSSGSIIRYKGIPLNSKAQAYWKVMVWDETGTPSGWSDIATWTMGLLQPSDWKAKWIGQRVDQFPDSTQIFPAPYLRKEFAVGKTVKKAMAYISGLGFYEMYINGEKIGDQVLSPAVTNYDRRSLKNLLYHYDDQSTQRVFYNTFDVTKNLKAKNNAIGVILGNGWYNQRDRIVEGYMWYDVPKMILQLEIEYKDGTRETIVSDKSWKATTGPLVHDAIFTGEVYDARLDLGAWNRESYEDKAWQAALEVRPPSGRLMAQTVPFTKVMRTVDTTFKNSGDSIYTFTLPETVSGWCSIDVKGNKGDILKLRFITEEGYDYGQTDTYILRGGNSETWEPKFTWHTFRKIEIAAKGTSVSERSVTVKSIYTDVDNTGSFECSNELFNRIHRAWVRTMHANFKGIISSDPHRERLAYTGDGQVISESLLYSFDMTRFLSKFIDDMDDARNKNSGYVPHTAPFSGGGGGPAWGSAYVIIPWAYFCHYGDISILQKHYNGMKQWIGYLQTRTDERGLVVREEPGGWCLGDWCTPYNSIEIPTEFVNTAFFYRTASIMADVAKVLGRGDDEAAFASLAETIKSNFNKAFFDPSTSHYRKGKQGADAYALAFGLVPGDKRDNVLAAMLEHLESINYHFDTGIFGTPLTLSALTENGRVDIAYKLMDQKDFTGYGYLMDDKNSTLWETWDGGGDDPNGSGHCHPMFGSVVAWFYNSLAGIKADKLNPGMKHFYIEPKPVQDLRYCKASYNSLYGKIVSDWSIDKEENFCLKVLIPANTTATISFPEWGKNIVSESGIPLEKVSGITVDKKSPNQITVPSGAYSFIVSKY</sequence>
<dbReference type="Gene3D" id="2.60.40.10">
    <property type="entry name" value="Immunoglobulins"/>
    <property type="match status" value="1"/>
</dbReference>
<dbReference type="Gene3D" id="1.50.10.10">
    <property type="match status" value="1"/>
</dbReference>
<dbReference type="InterPro" id="IPR035396">
    <property type="entry name" value="Bac_rhamnosid6H"/>
</dbReference>
<feature type="domain" description="Alpha-L-rhamnosidase concanavalin-like" evidence="4">
    <location>
        <begin position="374"/>
        <end position="451"/>
    </location>
</feature>
<gene>
    <name evidence="8" type="ORF">ACFO6W_23990</name>
</gene>
<dbReference type="InterPro" id="IPR013737">
    <property type="entry name" value="Bac_rhamnosid_N"/>
</dbReference>
<keyword evidence="3 8" id="KW-0378">Hydrolase</keyword>
<dbReference type="PANTHER" id="PTHR33307">
    <property type="entry name" value="ALPHA-RHAMNOSIDASE (EUROFUNG)"/>
    <property type="match status" value="1"/>
</dbReference>
<evidence type="ECO:0000256" key="1">
    <source>
        <dbReference type="ARBA" id="ARBA00001445"/>
    </source>
</evidence>